<accession>A0ABP7C6F1</accession>
<evidence type="ECO:0000313" key="3">
    <source>
        <dbReference type="Proteomes" id="UP001500752"/>
    </source>
</evidence>
<comment type="caution">
    <text evidence="2">The sequence shown here is derived from an EMBL/GenBank/DDBJ whole genome shotgun (WGS) entry which is preliminary data.</text>
</comment>
<dbReference type="EMBL" id="BAABEO010000009">
    <property type="protein sequence ID" value="GAA3678016.1"/>
    <property type="molecule type" value="Genomic_DNA"/>
</dbReference>
<name>A0ABP7C6F1_9MICC</name>
<organism evidence="2 3">
    <name type="scientific">Arthrobacter ginkgonis</name>
    <dbReference type="NCBI Taxonomy" id="1630594"/>
    <lineage>
        <taxon>Bacteria</taxon>
        <taxon>Bacillati</taxon>
        <taxon>Actinomycetota</taxon>
        <taxon>Actinomycetes</taxon>
        <taxon>Micrococcales</taxon>
        <taxon>Micrococcaceae</taxon>
        <taxon>Arthrobacter</taxon>
    </lineage>
</organism>
<dbReference type="Proteomes" id="UP001500752">
    <property type="component" value="Unassembled WGS sequence"/>
</dbReference>
<reference evidence="3" key="1">
    <citation type="journal article" date="2019" name="Int. J. Syst. Evol. Microbiol.">
        <title>The Global Catalogue of Microorganisms (GCM) 10K type strain sequencing project: providing services to taxonomists for standard genome sequencing and annotation.</title>
        <authorList>
            <consortium name="The Broad Institute Genomics Platform"/>
            <consortium name="The Broad Institute Genome Sequencing Center for Infectious Disease"/>
            <person name="Wu L."/>
            <person name="Ma J."/>
        </authorList>
    </citation>
    <scope>NUCLEOTIDE SEQUENCE [LARGE SCALE GENOMIC DNA]</scope>
    <source>
        <strain evidence="3">JCM 30742</strain>
    </source>
</reference>
<sequence>MLGLGHVDGSTHRMYGGPNSVTELQDGDRAGLAVLGSGACVPQLPPGNGSNPGDGF</sequence>
<keyword evidence="3" id="KW-1185">Reference proteome</keyword>
<gene>
    <name evidence="2" type="ORF">GCM10023081_15350</name>
</gene>
<protein>
    <submittedName>
        <fullName evidence="2">Uncharacterized protein</fullName>
    </submittedName>
</protein>
<dbReference type="RefSeq" id="WP_345149765.1">
    <property type="nucleotide sequence ID" value="NZ_BAABEO010000009.1"/>
</dbReference>
<evidence type="ECO:0000256" key="1">
    <source>
        <dbReference type="SAM" id="MobiDB-lite"/>
    </source>
</evidence>
<proteinExistence type="predicted"/>
<evidence type="ECO:0000313" key="2">
    <source>
        <dbReference type="EMBL" id="GAA3678016.1"/>
    </source>
</evidence>
<feature type="region of interest" description="Disordered" evidence="1">
    <location>
        <begin position="1"/>
        <end position="24"/>
    </location>
</feature>